<protein>
    <recommendedName>
        <fullName evidence="3">Translation elongation factor EFG/EF2 domain-containing protein</fullName>
    </recommendedName>
</protein>
<dbReference type="Pfam" id="PF14492">
    <property type="entry name" value="EFG_III"/>
    <property type="match status" value="1"/>
</dbReference>
<proteinExistence type="predicted"/>
<accession>A0A383BHR4</accession>
<dbReference type="EMBL" id="UINC01200178">
    <property type="protein sequence ID" value="SVE18945.1"/>
    <property type="molecule type" value="Genomic_DNA"/>
</dbReference>
<dbReference type="Gene3D" id="3.30.70.240">
    <property type="match status" value="1"/>
</dbReference>
<feature type="domain" description="Translation elongation factor EFG/EF2" evidence="3">
    <location>
        <begin position="71"/>
        <end position="189"/>
    </location>
</feature>
<organism evidence="4">
    <name type="scientific">marine metagenome</name>
    <dbReference type="NCBI Taxonomy" id="408172"/>
    <lineage>
        <taxon>unclassified sequences</taxon>
        <taxon>metagenomes</taxon>
        <taxon>ecological metagenomes</taxon>
    </lineage>
</organism>
<dbReference type="SMART" id="SM00889">
    <property type="entry name" value="EFG_IV"/>
    <property type="match status" value="1"/>
</dbReference>
<dbReference type="InterPro" id="IPR035647">
    <property type="entry name" value="EFG_III/V"/>
</dbReference>
<dbReference type="AlphaFoldDB" id="A0A383BHR4"/>
<dbReference type="GO" id="GO:0005525">
    <property type="term" value="F:GTP binding"/>
    <property type="evidence" value="ECO:0007669"/>
    <property type="project" value="UniProtKB-KW"/>
</dbReference>
<dbReference type="GO" id="GO:0032790">
    <property type="term" value="P:ribosome disassembly"/>
    <property type="evidence" value="ECO:0007669"/>
    <property type="project" value="TreeGrafter"/>
</dbReference>
<evidence type="ECO:0000256" key="1">
    <source>
        <dbReference type="ARBA" id="ARBA00022741"/>
    </source>
</evidence>
<dbReference type="SUPFAM" id="SSF54980">
    <property type="entry name" value="EF-G C-terminal domain-like"/>
    <property type="match status" value="2"/>
</dbReference>
<dbReference type="InterPro" id="IPR020568">
    <property type="entry name" value="Ribosomal_Su5_D2-typ_SF"/>
</dbReference>
<dbReference type="Gene3D" id="3.30.230.10">
    <property type="match status" value="1"/>
</dbReference>
<dbReference type="CDD" id="cd01434">
    <property type="entry name" value="EFG_mtEFG1_IV"/>
    <property type="match status" value="1"/>
</dbReference>
<sequence length="246" mass="27822">AKAIRTLKREDDVKLSESLKEILETDSSYFIERNAVTQQLLVWGQGEIHLRVLFNKLKNNYNIQIKDEKVNFSFLETIQESVSDHITTHKKQSGGAGQYARIVVDVKPLPRGEYFKFESKIVGGVIPKTYIPSVEKGCKESMQKGPLGFPVTDIHVILKDGKTHDVDSNSNSFLIAGIKSIRETLENCKPILLEPYHKVSFLIPSININNIYTLVTSKRGMIKENQQKNGWNGFEVLEAEMPGCEL</sequence>
<dbReference type="GO" id="GO:0003746">
    <property type="term" value="F:translation elongation factor activity"/>
    <property type="evidence" value="ECO:0007669"/>
    <property type="project" value="InterPro"/>
</dbReference>
<dbReference type="PANTHER" id="PTHR43261">
    <property type="entry name" value="TRANSLATION ELONGATION FACTOR G-RELATED"/>
    <property type="match status" value="1"/>
</dbReference>
<evidence type="ECO:0000313" key="4">
    <source>
        <dbReference type="EMBL" id="SVE18945.1"/>
    </source>
</evidence>
<keyword evidence="2" id="KW-0342">GTP-binding</keyword>
<dbReference type="InterPro" id="IPR041095">
    <property type="entry name" value="EFG_II"/>
</dbReference>
<dbReference type="SUPFAM" id="SSF54211">
    <property type="entry name" value="Ribosomal protein S5 domain 2-like"/>
    <property type="match status" value="1"/>
</dbReference>
<keyword evidence="1" id="KW-0547">Nucleotide-binding</keyword>
<dbReference type="Pfam" id="PF03764">
    <property type="entry name" value="EFG_IV"/>
    <property type="match status" value="1"/>
</dbReference>
<evidence type="ECO:0000259" key="3">
    <source>
        <dbReference type="SMART" id="SM00889"/>
    </source>
</evidence>
<evidence type="ECO:0000256" key="2">
    <source>
        <dbReference type="ARBA" id="ARBA00023134"/>
    </source>
</evidence>
<dbReference type="InterPro" id="IPR047872">
    <property type="entry name" value="EFG_IV"/>
</dbReference>
<dbReference type="PANTHER" id="PTHR43261:SF7">
    <property type="entry name" value="ELONGATION FACTOR G-LIKE PROTEIN"/>
    <property type="match status" value="1"/>
</dbReference>
<dbReference type="Gene3D" id="3.30.70.870">
    <property type="entry name" value="Elongation Factor G (Translational Gtpase), domain 3"/>
    <property type="match status" value="1"/>
</dbReference>
<dbReference type="InterPro" id="IPR014721">
    <property type="entry name" value="Ribsml_uS5_D2-typ_fold_subgr"/>
</dbReference>
<reference evidence="4" key="1">
    <citation type="submission" date="2018-05" db="EMBL/GenBank/DDBJ databases">
        <authorList>
            <person name="Lanie J.A."/>
            <person name="Ng W.-L."/>
            <person name="Kazmierczak K.M."/>
            <person name="Andrzejewski T.M."/>
            <person name="Davidsen T.M."/>
            <person name="Wayne K.J."/>
            <person name="Tettelin H."/>
            <person name="Glass J.I."/>
            <person name="Rusch D."/>
            <person name="Podicherti R."/>
            <person name="Tsui H.-C.T."/>
            <person name="Winkler M.E."/>
        </authorList>
    </citation>
    <scope>NUCLEOTIDE SEQUENCE</scope>
</reference>
<name>A0A383BHR4_9ZZZZ</name>
<feature type="non-terminal residue" evidence="4">
    <location>
        <position position="1"/>
    </location>
</feature>
<dbReference type="FunFam" id="3.30.230.10:FF:000003">
    <property type="entry name" value="Elongation factor G"/>
    <property type="match status" value="1"/>
</dbReference>
<gene>
    <name evidence="4" type="ORF">METZ01_LOCUS471799</name>
</gene>
<dbReference type="InterPro" id="IPR005517">
    <property type="entry name" value="Transl_elong_EFG/EF2_IV"/>
</dbReference>
<feature type="non-terminal residue" evidence="4">
    <location>
        <position position="246"/>
    </location>
</feature>